<dbReference type="InterPro" id="IPR007562">
    <property type="entry name" value="Transglutaminase-like_domain"/>
</dbReference>
<dbReference type="EMBL" id="MT144725">
    <property type="protein sequence ID" value="QJH98293.1"/>
    <property type="molecule type" value="Genomic_DNA"/>
</dbReference>
<protein>
    <recommendedName>
        <fullName evidence="1">Transglutaminase-like domain-containing protein</fullName>
    </recommendedName>
</protein>
<dbReference type="AlphaFoldDB" id="A0A6M3XNF8"/>
<dbReference type="SUPFAM" id="SSF54001">
    <property type="entry name" value="Cysteine proteinases"/>
    <property type="match status" value="1"/>
</dbReference>
<organism evidence="2">
    <name type="scientific">viral metagenome</name>
    <dbReference type="NCBI Taxonomy" id="1070528"/>
    <lineage>
        <taxon>unclassified sequences</taxon>
        <taxon>metagenomes</taxon>
        <taxon>organismal metagenomes</taxon>
    </lineage>
</organism>
<evidence type="ECO:0000313" key="2">
    <source>
        <dbReference type="EMBL" id="QJH98293.1"/>
    </source>
</evidence>
<gene>
    <name evidence="2" type="ORF">TM448B01259_0014</name>
</gene>
<sequence length="124" mass="15125">MADNFTYELHIFNILSPYQLYITQKGDCDDFANFAIFISNYHGYETFLVKICYKNYAINHYLAIYKENGQYNFSDNQYYFSVNYDKFSDIVLLDSQWMYISYGYTWSKYIVYDYWNNIVEQVTR</sequence>
<dbReference type="Pfam" id="PF04473">
    <property type="entry name" value="DUF553"/>
    <property type="match status" value="1"/>
</dbReference>
<proteinExistence type="predicted"/>
<dbReference type="InterPro" id="IPR038765">
    <property type="entry name" value="Papain-like_cys_pep_sf"/>
</dbReference>
<name>A0A6M3XNF8_9ZZZZ</name>
<reference evidence="2" key="1">
    <citation type="submission" date="2020-03" db="EMBL/GenBank/DDBJ databases">
        <title>The deep terrestrial virosphere.</title>
        <authorList>
            <person name="Holmfeldt K."/>
            <person name="Nilsson E."/>
            <person name="Simone D."/>
            <person name="Lopez-Fernandez M."/>
            <person name="Wu X."/>
            <person name="de Brujin I."/>
            <person name="Lundin D."/>
            <person name="Andersson A."/>
            <person name="Bertilsson S."/>
            <person name="Dopson M."/>
        </authorList>
    </citation>
    <scope>NUCLEOTIDE SEQUENCE</scope>
    <source>
        <strain evidence="2">TM448B01259</strain>
    </source>
</reference>
<accession>A0A6M3XNF8</accession>
<evidence type="ECO:0000259" key="1">
    <source>
        <dbReference type="Pfam" id="PF04473"/>
    </source>
</evidence>
<feature type="domain" description="Transglutaminase-like" evidence="1">
    <location>
        <begin position="11"/>
        <end position="79"/>
    </location>
</feature>